<dbReference type="Proteomes" id="UP000546257">
    <property type="component" value="Unassembled WGS sequence"/>
</dbReference>
<feature type="transmembrane region" description="Helical" evidence="1">
    <location>
        <begin position="167"/>
        <end position="184"/>
    </location>
</feature>
<name>A0A7J9SEI5_9EURY</name>
<gene>
    <name evidence="2" type="ORF">H5V44_00585</name>
</gene>
<organism evidence="2 3">
    <name type="scientific">Halobellus ruber</name>
    <dbReference type="NCBI Taxonomy" id="2761102"/>
    <lineage>
        <taxon>Archaea</taxon>
        <taxon>Methanobacteriati</taxon>
        <taxon>Methanobacteriota</taxon>
        <taxon>Stenosarchaea group</taxon>
        <taxon>Halobacteria</taxon>
        <taxon>Halobacteriales</taxon>
        <taxon>Haloferacaceae</taxon>
        <taxon>Halobellus</taxon>
    </lineage>
</organism>
<keyword evidence="1" id="KW-1133">Transmembrane helix</keyword>
<dbReference type="RefSeq" id="WP_185191200.1">
    <property type="nucleotide sequence ID" value="NZ_JACKXD010000001.1"/>
</dbReference>
<dbReference type="EMBL" id="JACKXD010000001">
    <property type="protein sequence ID" value="MBB6644813.1"/>
    <property type="molecule type" value="Genomic_DNA"/>
</dbReference>
<feature type="transmembrane region" description="Helical" evidence="1">
    <location>
        <begin position="91"/>
        <end position="111"/>
    </location>
</feature>
<sequence length="330" mass="31446">MPPAVRGLSHLSLTVAPIVLLVAAALGPARVVGSVPTPVVWLVASPAVAGVAYVAGLEADTALRTAESVAPDATDAATVLAVAAGAPLTRLLAVDLGLGVVVAAALVGLLADRLVPSYGAAVYCGAFVGMASPALFSDLLAVTAAGLVAGVVFVAADPVFDGFGGKLGTTAFVGCLVAALALGADGGSGSVVTGPTVLGYVFAGAAAAGITYVSSVRLDHGPVQASALVGLVGGLICPALPAGEGIAAVVFCASFAGMARPERIPSEGTMALAGALCGLLVAAAGSAFVGFGGKLGTIAFVACLVVRGLLAVAADAAPIALPSPADSLGS</sequence>
<evidence type="ECO:0000313" key="3">
    <source>
        <dbReference type="Proteomes" id="UP000546257"/>
    </source>
</evidence>
<evidence type="ECO:0000256" key="1">
    <source>
        <dbReference type="SAM" id="Phobius"/>
    </source>
</evidence>
<keyword evidence="1" id="KW-0812">Transmembrane</keyword>
<feature type="transmembrane region" description="Helical" evidence="1">
    <location>
        <begin position="228"/>
        <end position="258"/>
    </location>
</feature>
<keyword evidence="3" id="KW-1185">Reference proteome</keyword>
<feature type="transmembrane region" description="Helical" evidence="1">
    <location>
        <begin position="196"/>
        <end position="216"/>
    </location>
</feature>
<keyword evidence="1" id="KW-0472">Membrane</keyword>
<comment type="caution">
    <text evidence="2">The sequence shown here is derived from an EMBL/GenBank/DDBJ whole genome shotgun (WGS) entry which is preliminary data.</text>
</comment>
<feature type="transmembrane region" description="Helical" evidence="1">
    <location>
        <begin position="270"/>
        <end position="291"/>
    </location>
</feature>
<dbReference type="AlphaFoldDB" id="A0A7J9SEI5"/>
<proteinExistence type="predicted"/>
<feature type="transmembrane region" description="Helical" evidence="1">
    <location>
        <begin position="142"/>
        <end position="160"/>
    </location>
</feature>
<reference evidence="2 3" key="1">
    <citation type="submission" date="2020-08" db="EMBL/GenBank/DDBJ databases">
        <authorList>
            <person name="Seo M.-J."/>
        </authorList>
    </citation>
    <scope>NUCLEOTIDE SEQUENCE [LARGE SCALE GENOMIC DNA]</scope>
    <source>
        <strain evidence="2 3">MBLA0160</strain>
    </source>
</reference>
<protein>
    <submittedName>
        <fullName evidence="2">Uncharacterized protein</fullName>
    </submittedName>
</protein>
<evidence type="ECO:0000313" key="2">
    <source>
        <dbReference type="EMBL" id="MBB6644813.1"/>
    </source>
</evidence>
<accession>A0A7J9SEI5</accession>
<feature type="transmembrane region" description="Helical" evidence="1">
    <location>
        <begin position="298"/>
        <end position="321"/>
    </location>
</feature>